<comment type="caution">
    <text evidence="2">The sequence shown here is derived from an EMBL/GenBank/DDBJ whole genome shotgun (WGS) entry which is preliminary data.</text>
</comment>
<dbReference type="RefSeq" id="WP_240600536.1">
    <property type="nucleotide sequence ID" value="NZ_NPZB01000002.1"/>
</dbReference>
<dbReference type="EMBL" id="NPZB01000002">
    <property type="protein sequence ID" value="PNS08103.1"/>
    <property type="molecule type" value="Genomic_DNA"/>
</dbReference>
<dbReference type="AlphaFoldDB" id="A0A2K1PZ85"/>
<feature type="chain" id="PRO_5014418595" evidence="1">
    <location>
        <begin position="35"/>
        <end position="282"/>
    </location>
</feature>
<evidence type="ECO:0000313" key="2">
    <source>
        <dbReference type="EMBL" id="PNS08103.1"/>
    </source>
</evidence>
<gene>
    <name evidence="2" type="ORF">Lysil_2279</name>
</gene>
<protein>
    <submittedName>
        <fullName evidence="2">Putative MetA-pathway of phenol degradation protein</fullName>
    </submittedName>
</protein>
<dbReference type="InterPro" id="IPR025737">
    <property type="entry name" value="FApF"/>
</dbReference>
<name>A0A2K1PZ85_9GAMM</name>
<keyword evidence="3" id="KW-1185">Reference proteome</keyword>
<organism evidence="2 3">
    <name type="scientific">Solilutibacter silvestris</name>
    <dbReference type="NCBI Taxonomy" id="1645665"/>
    <lineage>
        <taxon>Bacteria</taxon>
        <taxon>Pseudomonadati</taxon>
        <taxon>Pseudomonadota</taxon>
        <taxon>Gammaproteobacteria</taxon>
        <taxon>Lysobacterales</taxon>
        <taxon>Lysobacteraceae</taxon>
        <taxon>Solilutibacter</taxon>
    </lineage>
</organism>
<evidence type="ECO:0000313" key="3">
    <source>
        <dbReference type="Proteomes" id="UP000236220"/>
    </source>
</evidence>
<keyword evidence="1" id="KW-0732">Signal</keyword>
<feature type="signal peptide" evidence="1">
    <location>
        <begin position="1"/>
        <end position="34"/>
    </location>
</feature>
<accession>A0A2K1PZ85</accession>
<dbReference type="Pfam" id="PF13557">
    <property type="entry name" value="Phenol_MetA_deg"/>
    <property type="match status" value="1"/>
</dbReference>
<dbReference type="Proteomes" id="UP000236220">
    <property type="component" value="Unassembled WGS sequence"/>
</dbReference>
<reference evidence="2 3" key="1">
    <citation type="submission" date="2017-08" db="EMBL/GenBank/DDBJ databases">
        <title>Lysobacter sylvestris genome.</title>
        <authorList>
            <person name="Zhang D.-C."/>
            <person name="Albuquerque L."/>
            <person name="Franca L."/>
            <person name="Froufe H.J.C."/>
            <person name="Barroso C."/>
            <person name="Egas C."/>
            <person name="Da Costa M."/>
            <person name="Margesin R."/>
        </authorList>
    </citation>
    <scope>NUCLEOTIDE SEQUENCE [LARGE SCALE GENOMIC DNA]</scope>
    <source>
        <strain evidence="2 3">AM20-91</strain>
    </source>
</reference>
<proteinExistence type="predicted"/>
<evidence type="ECO:0000256" key="1">
    <source>
        <dbReference type="SAM" id="SignalP"/>
    </source>
</evidence>
<sequence length="282" mass="30466">MKQKLFRMREACAPLLATLLATAGLMALSAQARAADSDTQQIPICTDRPTKANVPCTVPKGQWQLETDVGNQIVDRQPVTRTETLYFTNPTIKYGIGTRTDLQLNWAPDIRIRTNDRATDERHSLSGGGDVYVRLKTRVFENDRVSIAAIPFVKAPTARTGIGNGMWEGGVALPVGITLPSSFTLTLGPEVDALANSGGNGRHAAVVNLANLSHPLGSRTTFYVEMWSMSNRDPSGTVKQSSADIAVTWLATPTLQLDAGANFGLNDATPHSQVYVGLSRRF</sequence>